<dbReference type="CDD" id="cd00685">
    <property type="entry name" value="Trans_IPPS_HT"/>
    <property type="match status" value="1"/>
</dbReference>
<dbReference type="SFLD" id="SFLDS00005">
    <property type="entry name" value="Isoprenoid_Synthase_Type_I"/>
    <property type="match status" value="1"/>
</dbReference>
<evidence type="ECO:0000256" key="6">
    <source>
        <dbReference type="RuleBase" id="RU004466"/>
    </source>
</evidence>
<accession>A0ABS9SS75</accession>
<gene>
    <name evidence="7" type="ORF">MMA15_00260</name>
</gene>
<dbReference type="SFLD" id="SFLDG01017">
    <property type="entry name" value="Polyprenyl_Transferase_Like"/>
    <property type="match status" value="1"/>
</dbReference>
<dbReference type="PANTHER" id="PTHR12001">
    <property type="entry name" value="GERANYLGERANYL PYROPHOSPHATE SYNTHASE"/>
    <property type="match status" value="1"/>
</dbReference>
<comment type="caution">
    <text evidence="7">The sequence shown here is derived from an EMBL/GenBank/DDBJ whole genome shotgun (WGS) entry which is preliminary data.</text>
</comment>
<dbReference type="Pfam" id="PF00348">
    <property type="entry name" value="polyprenyl_synt"/>
    <property type="match status" value="1"/>
</dbReference>
<evidence type="ECO:0000256" key="3">
    <source>
        <dbReference type="ARBA" id="ARBA00022679"/>
    </source>
</evidence>
<sequence length="385" mass="40551">MQRRPSAHVREGNQDVRDIRTLGFDPDHDTAAVIEALLSRHIAARREEAARSSDRFAEDVIDLLADVVLRGGKRTRPAFLWWGWRGCGGAPHGAGAEAALKVATALELIQGCALIHDDLMDGSLLRRGAPAAHVAFANQHRAAGLRGNPDTFGVSAAILAGDLALVWADDLFETAGLDSRARRAVAPAWQAMRTETIAGQYLDLYGQGTGVDSPEESLRVAYLKSGLYTVERPLHLGAAMAGADPDLIAALRRAGRSAGVAFQLRDDLLGVFGGSGGTGKPAGDDIRDGASTYLVAIALQRARAHGRDEAEGQLRAALGNRDLPAEELRQIQDLLTALGAVAAVEARIGQLTASALTVIDQADLLSPADQRLSALVREVAAPAAG</sequence>
<reference evidence="7" key="1">
    <citation type="submission" date="2022-03" db="EMBL/GenBank/DDBJ databases">
        <authorList>
            <person name="Santos J.D.N."/>
            <person name="Kallscheuer N."/>
            <person name="Jogler C."/>
            <person name="Lage O.M."/>
        </authorList>
    </citation>
    <scope>NUCLEOTIDE SEQUENCE</scope>
    <source>
        <strain evidence="7">M600PL45_2</strain>
    </source>
</reference>
<dbReference type="Proteomes" id="UP001166784">
    <property type="component" value="Unassembled WGS sequence"/>
</dbReference>
<proteinExistence type="inferred from homology"/>
<dbReference type="InterPro" id="IPR008949">
    <property type="entry name" value="Isoprenoid_synthase_dom_sf"/>
</dbReference>
<comment type="similarity">
    <text evidence="2 6">Belongs to the FPP/GGPP synthase family.</text>
</comment>
<evidence type="ECO:0000313" key="8">
    <source>
        <dbReference type="Proteomes" id="UP001166784"/>
    </source>
</evidence>
<protein>
    <submittedName>
        <fullName evidence="7">Polyprenyl synthetase family protein</fullName>
    </submittedName>
</protein>
<dbReference type="InterPro" id="IPR033749">
    <property type="entry name" value="Polyprenyl_synt_CS"/>
</dbReference>
<keyword evidence="8" id="KW-1185">Reference proteome</keyword>
<dbReference type="EMBL" id="JAKWJU010000002">
    <property type="protein sequence ID" value="MCH6158901.1"/>
    <property type="molecule type" value="Genomic_DNA"/>
</dbReference>
<evidence type="ECO:0000256" key="4">
    <source>
        <dbReference type="ARBA" id="ARBA00022723"/>
    </source>
</evidence>
<evidence type="ECO:0000256" key="2">
    <source>
        <dbReference type="ARBA" id="ARBA00006706"/>
    </source>
</evidence>
<dbReference type="RefSeq" id="WP_241056916.1">
    <property type="nucleotide sequence ID" value="NZ_JAKWJU010000002.1"/>
</dbReference>
<evidence type="ECO:0000256" key="5">
    <source>
        <dbReference type="ARBA" id="ARBA00022842"/>
    </source>
</evidence>
<keyword evidence="3 6" id="KW-0808">Transferase</keyword>
<dbReference type="InterPro" id="IPR000092">
    <property type="entry name" value="Polyprenyl_synt"/>
</dbReference>
<keyword evidence="4" id="KW-0479">Metal-binding</keyword>
<organism evidence="7 8">
    <name type="scientific">Streptomyces marispadix</name>
    <dbReference type="NCBI Taxonomy" id="2922868"/>
    <lineage>
        <taxon>Bacteria</taxon>
        <taxon>Bacillati</taxon>
        <taxon>Actinomycetota</taxon>
        <taxon>Actinomycetes</taxon>
        <taxon>Kitasatosporales</taxon>
        <taxon>Streptomycetaceae</taxon>
        <taxon>Streptomyces</taxon>
    </lineage>
</organism>
<comment type="cofactor">
    <cofactor evidence="1">
        <name>Mg(2+)</name>
        <dbReference type="ChEBI" id="CHEBI:18420"/>
    </cofactor>
</comment>
<dbReference type="PROSITE" id="PS00723">
    <property type="entry name" value="POLYPRENYL_SYNTHASE_1"/>
    <property type="match status" value="1"/>
</dbReference>
<evidence type="ECO:0000256" key="1">
    <source>
        <dbReference type="ARBA" id="ARBA00001946"/>
    </source>
</evidence>
<keyword evidence="5" id="KW-0460">Magnesium</keyword>
<dbReference type="SUPFAM" id="SSF48576">
    <property type="entry name" value="Terpenoid synthases"/>
    <property type="match status" value="1"/>
</dbReference>
<evidence type="ECO:0000313" key="7">
    <source>
        <dbReference type="EMBL" id="MCH6158901.1"/>
    </source>
</evidence>
<dbReference type="Gene3D" id="1.10.600.10">
    <property type="entry name" value="Farnesyl Diphosphate Synthase"/>
    <property type="match status" value="1"/>
</dbReference>
<dbReference type="PANTHER" id="PTHR12001:SF85">
    <property type="entry name" value="SHORT CHAIN ISOPRENYL DIPHOSPHATE SYNTHASE"/>
    <property type="match status" value="1"/>
</dbReference>
<name>A0ABS9SS75_9ACTN</name>
<reference evidence="7" key="2">
    <citation type="journal article" date="2023" name="Int. J. Syst. Evol. Microbiol.">
        <title>Streptomyces marispadix sp. nov., isolated from marine beach sediment of the Northern Coast of Portugal.</title>
        <authorList>
            <person name="dos Santos J.D.N."/>
            <person name="Vitorino I.R."/>
            <person name="Kallscheuer N."/>
            <person name="Srivastava A."/>
            <person name="Krautwurst S."/>
            <person name="Marz M."/>
            <person name="Jogler C."/>
            <person name="Lobo Da Cunha A."/>
            <person name="Catita J."/>
            <person name="Goncalves H."/>
            <person name="Gonzalez I."/>
            <person name="Reyes F."/>
            <person name="Lage O.M."/>
        </authorList>
    </citation>
    <scope>NUCLEOTIDE SEQUENCE</scope>
    <source>
        <strain evidence="7">M600PL45_2</strain>
    </source>
</reference>